<feature type="binding site" evidence="3">
    <location>
        <position position="103"/>
    </location>
    <ligand>
        <name>Mg(2+)</name>
        <dbReference type="ChEBI" id="CHEBI:18420"/>
        <label>1</label>
    </ligand>
</feature>
<dbReference type="Gene3D" id="1.10.4080.10">
    <property type="entry name" value="ADP-ribosylation/Crystallin J1"/>
    <property type="match status" value="1"/>
</dbReference>
<dbReference type="KEGG" id="wei:EQG49_13130"/>
<dbReference type="EMBL" id="CP037940">
    <property type="protein sequence ID" value="QBO37339.1"/>
    <property type="molecule type" value="Genomic_DNA"/>
</dbReference>
<comment type="cofactor">
    <cofactor evidence="3">
        <name>Mg(2+)</name>
        <dbReference type="ChEBI" id="CHEBI:18420"/>
    </cofactor>
    <text evidence="3">Binds 2 magnesium ions per subunit.</text>
</comment>
<dbReference type="InterPro" id="IPR036705">
    <property type="entry name" value="Ribosyl_crysJ1_sf"/>
</dbReference>
<gene>
    <name evidence="4" type="ORF">EQG49_13130</name>
</gene>
<accession>A0A4P6YWQ6</accession>
<dbReference type="GO" id="GO:0046872">
    <property type="term" value="F:metal ion binding"/>
    <property type="evidence" value="ECO:0007669"/>
    <property type="project" value="UniProtKB-KW"/>
</dbReference>
<keyword evidence="3" id="KW-0460">Magnesium</keyword>
<organism evidence="4 5">
    <name type="scientific">Periweissella cryptocerci</name>
    <dbReference type="NCBI Taxonomy" id="2506420"/>
    <lineage>
        <taxon>Bacteria</taxon>
        <taxon>Bacillati</taxon>
        <taxon>Bacillota</taxon>
        <taxon>Bacilli</taxon>
        <taxon>Lactobacillales</taxon>
        <taxon>Lactobacillaceae</taxon>
        <taxon>Periweissella</taxon>
    </lineage>
</organism>
<reference evidence="5" key="1">
    <citation type="submission" date="2019-03" db="EMBL/GenBank/DDBJ databases">
        <title>Weissella sp. 26KH-42 Genome sequencing.</title>
        <authorList>
            <person name="Heo J."/>
            <person name="Kim S.-J."/>
            <person name="Kim J.-S."/>
            <person name="Hong S.-B."/>
            <person name="Kwon S.-W."/>
        </authorList>
    </citation>
    <scope>NUCLEOTIDE SEQUENCE [LARGE SCALE GENOMIC DNA]</scope>
    <source>
        <strain evidence="5">26KH-42</strain>
    </source>
</reference>
<dbReference type="PANTHER" id="PTHR16222">
    <property type="entry name" value="ADP-RIBOSYLGLYCOHYDROLASE"/>
    <property type="match status" value="1"/>
</dbReference>
<feature type="binding site" evidence="3">
    <location>
        <position position="322"/>
    </location>
    <ligand>
        <name>Mg(2+)</name>
        <dbReference type="ChEBI" id="CHEBI:18420"/>
        <label>1</label>
    </ligand>
</feature>
<name>A0A4P6YWQ6_9LACO</name>
<dbReference type="GO" id="GO:0016787">
    <property type="term" value="F:hydrolase activity"/>
    <property type="evidence" value="ECO:0007669"/>
    <property type="project" value="UniProtKB-KW"/>
</dbReference>
<evidence type="ECO:0000256" key="2">
    <source>
        <dbReference type="ARBA" id="ARBA00022801"/>
    </source>
</evidence>
<keyword evidence="5" id="KW-1185">Reference proteome</keyword>
<sequence>MYIDSVFNSVPSTSKIKFFFIVKLLNLYYTNYTINDYDIQQEELRNGGISMPNNDQLTRAIYGVALGDAFGLPFQVLNREELATVEIVLSGYGTYNQPAGTWSADTSMTLATLDALSFPETSLDDIMDSFLDWNENDAYTPFMQAYDQGAGTLTALRRYKRSQNALTAGGTTEWDNGNGALMRIVPAIFYTYHRYGHNLMDNPGALIFLHQVAGLTHNHVRGHIAIGIYAAIMYQLLNGVERHTAIRAGIHQAYVRYMSMPSYRTELKAYERLIDAHFGALPVDAIKSSGYVVDTLEAVIWLFENYDDFEQSIVAAVRLGDDTDSIGALIGALELLASGSFDSVPVEWLHELQAKDMIEDYLQKARDSDNFG</sequence>
<evidence type="ECO:0000313" key="4">
    <source>
        <dbReference type="EMBL" id="QBO37339.1"/>
    </source>
</evidence>
<dbReference type="InterPro" id="IPR005502">
    <property type="entry name" value="Ribosyl_crysJ1"/>
</dbReference>
<evidence type="ECO:0000256" key="3">
    <source>
        <dbReference type="PIRSR" id="PIRSR605502-1"/>
    </source>
</evidence>
<dbReference type="Proteomes" id="UP000292886">
    <property type="component" value="Chromosome"/>
</dbReference>
<dbReference type="InterPro" id="IPR050792">
    <property type="entry name" value="ADP-ribosylglycohydrolase"/>
</dbReference>
<feature type="binding site" evidence="3">
    <location>
        <position position="324"/>
    </location>
    <ligand>
        <name>Mg(2+)</name>
        <dbReference type="ChEBI" id="CHEBI:18420"/>
        <label>1</label>
    </ligand>
</feature>
<protein>
    <submittedName>
        <fullName evidence="4">ADP-ribosylglycohydrolase</fullName>
    </submittedName>
</protein>
<feature type="binding site" evidence="3">
    <location>
        <position position="105"/>
    </location>
    <ligand>
        <name>Mg(2+)</name>
        <dbReference type="ChEBI" id="CHEBI:18420"/>
        <label>1</label>
    </ligand>
</feature>
<proteinExistence type="inferred from homology"/>
<keyword evidence="3" id="KW-0479">Metal-binding</keyword>
<dbReference type="AlphaFoldDB" id="A0A4P6YWQ6"/>
<comment type="similarity">
    <text evidence="1">Belongs to the ADP-ribosylglycohydrolase family.</text>
</comment>
<dbReference type="PANTHER" id="PTHR16222:SF24">
    <property type="entry name" value="ADP-RIBOSYLHYDROLASE ARH3"/>
    <property type="match status" value="1"/>
</dbReference>
<feature type="binding site" evidence="3">
    <location>
        <position position="325"/>
    </location>
    <ligand>
        <name>Mg(2+)</name>
        <dbReference type="ChEBI" id="CHEBI:18420"/>
        <label>1</label>
    </ligand>
</feature>
<evidence type="ECO:0000256" key="1">
    <source>
        <dbReference type="ARBA" id="ARBA00010702"/>
    </source>
</evidence>
<keyword evidence="2 4" id="KW-0378">Hydrolase</keyword>
<dbReference type="Pfam" id="PF03747">
    <property type="entry name" value="ADP_ribosyl_GH"/>
    <property type="match status" value="1"/>
</dbReference>
<dbReference type="SUPFAM" id="SSF101478">
    <property type="entry name" value="ADP-ribosylglycohydrolase"/>
    <property type="match status" value="1"/>
</dbReference>
<dbReference type="OrthoDB" id="9798107at2"/>
<evidence type="ECO:0000313" key="5">
    <source>
        <dbReference type="Proteomes" id="UP000292886"/>
    </source>
</evidence>